<keyword evidence="6 13" id="KW-0862">Zinc</keyword>
<keyword evidence="9 13" id="KW-0456">Lyase</keyword>
<dbReference type="SMART" id="SM00159">
    <property type="entry name" value="PTX"/>
    <property type="match status" value="1"/>
</dbReference>
<evidence type="ECO:0000259" key="15">
    <source>
        <dbReference type="PROSITE" id="PS51828"/>
    </source>
</evidence>
<dbReference type="Gene3D" id="3.10.200.10">
    <property type="entry name" value="Alpha carbonic anhydrase"/>
    <property type="match status" value="1"/>
</dbReference>
<proteinExistence type="inferred from homology"/>
<evidence type="ECO:0000313" key="17">
    <source>
        <dbReference type="Proteomes" id="UP000008672"/>
    </source>
</evidence>
<dbReference type="PRINTS" id="PR00895">
    <property type="entry name" value="PENTAXIN"/>
</dbReference>
<evidence type="ECO:0000256" key="7">
    <source>
        <dbReference type="ARBA" id="ARBA00023157"/>
    </source>
</evidence>
<dbReference type="EC" id="4.2.1.1" evidence="13"/>
<evidence type="ECO:0000256" key="8">
    <source>
        <dbReference type="ARBA" id="ARBA00023180"/>
    </source>
</evidence>
<evidence type="ECO:0000256" key="1">
    <source>
        <dbReference type="ARBA" id="ARBA00001947"/>
    </source>
</evidence>
<evidence type="ECO:0000259" key="14">
    <source>
        <dbReference type="PROSITE" id="PS51144"/>
    </source>
</evidence>
<dbReference type="PANTHER" id="PTHR18952">
    <property type="entry name" value="CARBONIC ANHYDRASE"/>
    <property type="match status" value="1"/>
</dbReference>
<dbReference type="AlphaFoldDB" id="H3B770"/>
<dbReference type="GO" id="GO:0036269">
    <property type="term" value="P:swimming behavior"/>
    <property type="evidence" value="ECO:0007669"/>
    <property type="project" value="Ensembl"/>
</dbReference>
<dbReference type="PROSITE" id="PS51144">
    <property type="entry name" value="ALPHA_CA_2"/>
    <property type="match status" value="1"/>
</dbReference>
<dbReference type="InterPro" id="IPR001148">
    <property type="entry name" value="CA_dom"/>
</dbReference>
<dbReference type="GeneTree" id="ENSGT00940000160409"/>
<comment type="caution">
    <text evidence="12">Lacks conserved residue(s) required for the propagation of feature annotation.</text>
</comment>
<dbReference type="Pfam" id="PF00354">
    <property type="entry name" value="Pentaxin"/>
    <property type="match status" value="1"/>
</dbReference>
<dbReference type="InterPro" id="IPR013320">
    <property type="entry name" value="ConA-like_dom_sf"/>
</dbReference>
<evidence type="ECO:0000256" key="11">
    <source>
        <dbReference type="ARBA" id="ARBA00048348"/>
    </source>
</evidence>
<dbReference type="InParanoid" id="H3B770"/>
<keyword evidence="8" id="KW-0325">Glycoprotein</keyword>
<comment type="cofactor">
    <cofactor evidence="1 13">
        <name>Zn(2+)</name>
        <dbReference type="ChEBI" id="CHEBI:29105"/>
    </cofactor>
</comment>
<dbReference type="SMART" id="SM01057">
    <property type="entry name" value="Carb_anhydrase"/>
    <property type="match status" value="1"/>
</dbReference>
<dbReference type="InterPro" id="IPR001759">
    <property type="entry name" value="PTX_dom"/>
</dbReference>
<name>H3B770_LATCH</name>
<accession>H3B770</accession>
<dbReference type="Ensembl" id="ENSLACT00000017871.1">
    <property type="protein sequence ID" value="ENSLACP00000017741.1"/>
    <property type="gene ID" value="ENSLACG00000015626.2"/>
</dbReference>
<keyword evidence="13" id="KW-0732">Signal</keyword>
<dbReference type="InterPro" id="IPR036398">
    <property type="entry name" value="CA_dom_sf"/>
</dbReference>
<dbReference type="SUPFAM" id="SSF49899">
    <property type="entry name" value="Concanavalin A-like lectins/glucanases"/>
    <property type="match status" value="1"/>
</dbReference>
<sequence length="522" mass="59298">IGTLQILGLLLYIVQTAIFHEINWTYEVEGEMDEKHWSLKYPACSGKHQSPIDIQRKKVKYSPDFKKLVLNGYDGSQNGAFKMTNNGHSVQIDLPPTMNISEGFTSNYTAVQMHFHWGGLEQESSGSEHTVDGMRYLAELHIVHYNSDKYSKFDDAKDKPDGLAVLAFFYEDGHFENTYYTDFISHLAKIRFAGQYTHLTLINVRDMLPEDLSHFYRYKGSLTTPPCYESITWTVFDTPILLSYAQIQLLESTILDWKNKTLRNDYRHAQPLNDRVVKASFQPVFDKGNYQEEINIKLEKIEGLVQDLKHMLPNATGTVLTINSVSFPAFKFLQETTLSFVEVTPLWTMELNSLTSCMWISTQNEGTKAVFSYAMFETDNELVITVGSDVGLWIGGYFVSFPLHHRTEDWVYYCVTWTSNTGLAELWINGIVGKGKLIKKGYTIKPGGTLVLGNDRNDVMGNYSHGFTGEISHFNVWNYVLSTSEIRRLTQCKTEMKGNVVGWGTSAMAVFGGVILKIDSSC</sequence>
<evidence type="ECO:0000256" key="10">
    <source>
        <dbReference type="ARBA" id="ARBA00025355"/>
    </source>
</evidence>
<keyword evidence="5 13" id="KW-0479">Metal-binding</keyword>
<keyword evidence="17" id="KW-1185">Reference proteome</keyword>
<gene>
    <name evidence="16" type="primary">CA6</name>
</gene>
<dbReference type="eggNOG" id="KOG0382">
    <property type="taxonomic scope" value="Eukaryota"/>
</dbReference>
<evidence type="ECO:0000256" key="6">
    <source>
        <dbReference type="ARBA" id="ARBA00022833"/>
    </source>
</evidence>
<evidence type="ECO:0000256" key="9">
    <source>
        <dbReference type="ARBA" id="ARBA00023239"/>
    </source>
</evidence>
<evidence type="ECO:0000256" key="13">
    <source>
        <dbReference type="RuleBase" id="RU367011"/>
    </source>
</evidence>
<evidence type="ECO:0000256" key="12">
    <source>
        <dbReference type="PROSITE-ProRule" id="PRU01172"/>
    </source>
</evidence>
<evidence type="ECO:0000256" key="4">
    <source>
        <dbReference type="ARBA" id="ARBA00022525"/>
    </source>
</evidence>
<dbReference type="SUPFAM" id="SSF51069">
    <property type="entry name" value="Carbonic anhydrase"/>
    <property type="match status" value="1"/>
</dbReference>
<comment type="catalytic activity">
    <reaction evidence="11 13">
        <text>hydrogencarbonate + H(+) = CO2 + H2O</text>
        <dbReference type="Rhea" id="RHEA:10748"/>
        <dbReference type="ChEBI" id="CHEBI:15377"/>
        <dbReference type="ChEBI" id="CHEBI:15378"/>
        <dbReference type="ChEBI" id="CHEBI:16526"/>
        <dbReference type="ChEBI" id="CHEBI:17544"/>
        <dbReference type="EC" id="4.2.1.1"/>
    </reaction>
</comment>
<dbReference type="GO" id="GO:0005615">
    <property type="term" value="C:extracellular space"/>
    <property type="evidence" value="ECO:0007669"/>
    <property type="project" value="TreeGrafter"/>
</dbReference>
<feature type="domain" description="Pentraxin (PTX)" evidence="15">
    <location>
        <begin position="326"/>
        <end position="522"/>
    </location>
</feature>
<reference evidence="17" key="1">
    <citation type="submission" date="2011-08" db="EMBL/GenBank/DDBJ databases">
        <title>The draft genome of Latimeria chalumnae.</title>
        <authorList>
            <person name="Di Palma F."/>
            <person name="Alfoldi J."/>
            <person name="Johnson J."/>
            <person name="Berlin A."/>
            <person name="Gnerre S."/>
            <person name="Jaffe D."/>
            <person name="MacCallum I."/>
            <person name="Young S."/>
            <person name="Walker B.J."/>
            <person name="Lander E."/>
            <person name="Lindblad-Toh K."/>
        </authorList>
    </citation>
    <scope>NUCLEOTIDE SEQUENCE [LARGE SCALE GENOMIC DNA]</scope>
    <source>
        <strain evidence="17">Wild caught</strain>
    </source>
</reference>
<comment type="similarity">
    <text evidence="3 13">Belongs to the alpha-carbonic anhydrase family.</text>
</comment>
<protein>
    <recommendedName>
        <fullName evidence="13">Carbonic anhydrase</fullName>
        <ecNumber evidence="13">4.2.1.1</ecNumber>
    </recommendedName>
</protein>
<dbReference type="GO" id="GO:0009986">
    <property type="term" value="C:cell surface"/>
    <property type="evidence" value="ECO:0007669"/>
    <property type="project" value="Ensembl"/>
</dbReference>
<dbReference type="FunCoup" id="H3B770">
    <property type="interactions" value="42"/>
</dbReference>
<keyword evidence="7" id="KW-1015">Disulfide bond</keyword>
<dbReference type="CDD" id="cd03123">
    <property type="entry name" value="alpha_CA_VI_IX_XII_XIV"/>
    <property type="match status" value="1"/>
</dbReference>
<reference evidence="16" key="3">
    <citation type="submission" date="2025-09" db="UniProtKB">
        <authorList>
            <consortium name="Ensembl"/>
        </authorList>
    </citation>
    <scope>IDENTIFICATION</scope>
</reference>
<dbReference type="FunFam" id="3.10.200.10:FF:000003">
    <property type="entry name" value="Carbonic anhydrase 12"/>
    <property type="match status" value="1"/>
</dbReference>
<dbReference type="EMBL" id="AFYH01000127">
    <property type="status" value="NOT_ANNOTATED_CDS"/>
    <property type="molecule type" value="Genomic_DNA"/>
</dbReference>
<evidence type="ECO:0000313" key="16">
    <source>
        <dbReference type="Ensembl" id="ENSLACP00000017741.1"/>
    </source>
</evidence>
<dbReference type="PROSITE" id="PS51828">
    <property type="entry name" value="PTX_2"/>
    <property type="match status" value="1"/>
</dbReference>
<dbReference type="InterPro" id="IPR023561">
    <property type="entry name" value="Carbonic_anhydrase_a-class"/>
</dbReference>
<feature type="signal peptide" evidence="13">
    <location>
        <begin position="1"/>
        <end position="19"/>
    </location>
</feature>
<comment type="subcellular location">
    <subcellularLocation>
        <location evidence="2">Secreted</location>
    </subcellularLocation>
</comment>
<evidence type="ECO:0000256" key="5">
    <source>
        <dbReference type="ARBA" id="ARBA00022723"/>
    </source>
</evidence>
<dbReference type="PROSITE" id="PS00162">
    <property type="entry name" value="ALPHA_CA_1"/>
    <property type="match status" value="1"/>
</dbReference>
<evidence type="ECO:0000256" key="3">
    <source>
        <dbReference type="ARBA" id="ARBA00010718"/>
    </source>
</evidence>
<dbReference type="GO" id="GO:0004089">
    <property type="term" value="F:carbonate dehydratase activity"/>
    <property type="evidence" value="ECO:0007669"/>
    <property type="project" value="UniProtKB-UniRule"/>
</dbReference>
<dbReference type="STRING" id="7897.ENSLACP00000017741"/>
<feature type="domain" description="Alpha-carbonic anhydrase" evidence="14">
    <location>
        <begin position="22"/>
        <end position="281"/>
    </location>
</feature>
<organism evidence="16 17">
    <name type="scientific">Latimeria chalumnae</name>
    <name type="common">Coelacanth</name>
    <dbReference type="NCBI Taxonomy" id="7897"/>
    <lineage>
        <taxon>Eukaryota</taxon>
        <taxon>Metazoa</taxon>
        <taxon>Chordata</taxon>
        <taxon>Craniata</taxon>
        <taxon>Vertebrata</taxon>
        <taxon>Euteleostomi</taxon>
        <taxon>Coelacanthiformes</taxon>
        <taxon>Coelacanthidae</taxon>
        <taxon>Latimeria</taxon>
    </lineage>
</organism>
<evidence type="ECO:0000256" key="2">
    <source>
        <dbReference type="ARBA" id="ARBA00004613"/>
    </source>
</evidence>
<dbReference type="Pfam" id="PF00194">
    <property type="entry name" value="Carb_anhydrase"/>
    <property type="match status" value="1"/>
</dbReference>
<comment type="function">
    <text evidence="10">Reversible hydration of carbon dioxide. Its role in saliva is unknown.</text>
</comment>
<dbReference type="GO" id="GO:0008270">
    <property type="term" value="F:zinc ion binding"/>
    <property type="evidence" value="ECO:0007669"/>
    <property type="project" value="UniProtKB-UniRule"/>
</dbReference>
<keyword evidence="4" id="KW-0964">Secreted</keyword>
<dbReference type="OMA" id="HWATKYP"/>
<dbReference type="Proteomes" id="UP000008672">
    <property type="component" value="Unassembled WGS sequence"/>
</dbReference>
<dbReference type="InterPro" id="IPR018338">
    <property type="entry name" value="Carbonic_anhydrase_a-class_CS"/>
</dbReference>
<feature type="chain" id="PRO_5025087010" description="Carbonic anhydrase" evidence="13">
    <location>
        <begin position="20"/>
        <end position="522"/>
    </location>
</feature>
<reference evidence="16" key="2">
    <citation type="submission" date="2025-08" db="UniProtKB">
        <authorList>
            <consortium name="Ensembl"/>
        </authorList>
    </citation>
    <scope>IDENTIFICATION</scope>
</reference>
<dbReference type="PANTHER" id="PTHR18952:SF110">
    <property type="entry name" value="CARBONIC ANHYDRASE 6"/>
    <property type="match status" value="1"/>
</dbReference>
<dbReference type="Gene3D" id="2.60.120.200">
    <property type="match status" value="1"/>
</dbReference>